<name>A0A438I8H2_VITVI</name>
<comment type="caution">
    <text evidence="3">The sequence shown here is derived from an EMBL/GenBank/DDBJ whole genome shotgun (WGS) entry which is preliminary data.</text>
</comment>
<dbReference type="InterPro" id="IPR000477">
    <property type="entry name" value="RT_dom"/>
</dbReference>
<sequence>MSRSGSSGSGRPLGPIRSHDGMLGLASGGGPVLGGSSKKGPVKVPFPSPDVDLAFGSFGPGPFPLSVAGPSIYGLCTRMVSGQTKENGLNEDLGLVRGQYHSGSGGKAQVGEASSLERVEPNFVGRPVSESSIFWEKDDLRKQFEIEIQAVEKSKTDLALIEEASREYYDYSGAVCEAGQGETPLCMLNASGFTEGKTVTRWELVEANNGCSVVSGAELRPDQSKPQEGRDWEEASWEESDLARFSNFLGFSTEGLEKEIMDFLGWWQARKRVSNIRSPMKLRLLSWNVRGANDSSKRKVIKALIRSQRVDVFCLQETKIQAMSEGVVRSLGTGRFLGWGALEASGSAGGILVCWDKRTLDVFDVEVGQFSISCRVRNVEDGFCWMFTGVYGPFSREERDCLWEELGAIRGLWDVPWCLGGDFNITLFQGERSRQGRTTGAMRRFAQMVDEFELTDLPLQGGRCTWNGGRGSQSWARLDRFLVTQNWLDHFSGVVQSRLPRPTSDHFPILLECGGLRRGPSPFRFENMWLKVVGFKNLLRGWWQETVVRGTASFRLASKLKELKKKIKVWNREVFGRLEVNKNLALYQVEHWDGVESERILSERETELKKEAKENYQKWVLLEELHWRQLSRELWLKEGDRNTGYFHRMANAHRRNNTLDRIKINGVWLSEEQEVKEGIVNVFQQLLSEESGWKADIEGLHLSHLSSQEAGNLELSFSEDEIHSALLEMGGDKAPDPDGFTVAFWQECWDFVKEEILELFKEFYDQRSFVKSLNTMFLVLIPKKGGAEDLGDFRPISLLGGLYKLLAKVLANKLKKVLGRVVSLDQNAFVKGRQILDASLIANEVIDTWQKRKEKGLICKLDIEKAYDSISWDFLMKILRKLGFGSRWMEWIWWCISTAKFSVLVNGVPAGFFSSTKGLRQGDPLSPYLFVLGMEVLSALLRRAAVGVNLAKSELIPVGEVEEIEEMAVELGCRVGSLPNVYLGLPLGVPHKASSMWDGVEEKMRRRLALWKRQYISKGGRVTLIKSTLASMPIYHLSLFQMPKMEDCPFEQGFVRKMVMEVCFEEDKLWKKVIMEKFGQEGLGWRTNEARGTFGVGVWKEILKEADWCWDNIEFKVGKGTKVRFWTDHWCGNAALSQTFPLLFELAAHRNATVNEVWDPSFGQGSWNISFSRDFNDWEVELVNLLYMLRDYKISSEEDSVSGKVGEVASLGLRRLTICLLLQMILYSRIRAFGWTRGDCKSHSSTLYSGPGSLGDCPSLVWHSVGVPRND</sequence>
<reference evidence="3 4" key="1">
    <citation type="journal article" date="2018" name="PLoS Genet.">
        <title>Population sequencing reveals clonal diversity and ancestral inbreeding in the grapevine cultivar Chardonnay.</title>
        <authorList>
            <person name="Roach M.J."/>
            <person name="Johnson D.L."/>
            <person name="Bohlmann J."/>
            <person name="van Vuuren H.J."/>
            <person name="Jones S.J."/>
            <person name="Pretorius I.S."/>
            <person name="Schmidt S.A."/>
            <person name="Borneman A.R."/>
        </authorList>
    </citation>
    <scope>NUCLEOTIDE SEQUENCE [LARGE SCALE GENOMIC DNA]</scope>
    <source>
        <strain evidence="4">cv. Chardonnay</strain>
        <tissue evidence="3">Leaf</tissue>
    </source>
</reference>
<accession>A0A438I8H2</accession>
<evidence type="ECO:0000259" key="2">
    <source>
        <dbReference type="PROSITE" id="PS50878"/>
    </source>
</evidence>
<dbReference type="SUPFAM" id="SSF56672">
    <property type="entry name" value="DNA/RNA polymerases"/>
    <property type="match status" value="1"/>
</dbReference>
<feature type="domain" description="Reverse transcriptase" evidence="2">
    <location>
        <begin position="762"/>
        <end position="1002"/>
    </location>
</feature>
<feature type="compositionally biased region" description="Low complexity" evidence="1">
    <location>
        <begin position="1"/>
        <end position="10"/>
    </location>
</feature>
<feature type="region of interest" description="Disordered" evidence="1">
    <location>
        <begin position="1"/>
        <end position="44"/>
    </location>
</feature>
<evidence type="ECO:0000313" key="4">
    <source>
        <dbReference type="Proteomes" id="UP000288805"/>
    </source>
</evidence>
<dbReference type="GO" id="GO:0003824">
    <property type="term" value="F:catalytic activity"/>
    <property type="evidence" value="ECO:0007669"/>
    <property type="project" value="InterPro"/>
</dbReference>
<dbReference type="InterPro" id="IPR043502">
    <property type="entry name" value="DNA/RNA_pol_sf"/>
</dbReference>
<dbReference type="Gene3D" id="3.60.10.10">
    <property type="entry name" value="Endonuclease/exonuclease/phosphatase"/>
    <property type="match status" value="1"/>
</dbReference>
<dbReference type="CDD" id="cd01650">
    <property type="entry name" value="RT_nLTR_like"/>
    <property type="match status" value="1"/>
</dbReference>
<dbReference type="PANTHER" id="PTHR19446">
    <property type="entry name" value="REVERSE TRANSCRIPTASES"/>
    <property type="match status" value="1"/>
</dbReference>
<dbReference type="PROSITE" id="PS50878">
    <property type="entry name" value="RT_POL"/>
    <property type="match status" value="1"/>
</dbReference>
<dbReference type="EMBL" id="QGNW01000132">
    <property type="protein sequence ID" value="RVW93015.1"/>
    <property type="molecule type" value="Genomic_DNA"/>
</dbReference>
<dbReference type="SUPFAM" id="SSF56219">
    <property type="entry name" value="DNase I-like"/>
    <property type="match status" value="1"/>
</dbReference>
<dbReference type="Proteomes" id="UP000288805">
    <property type="component" value="Unassembled WGS sequence"/>
</dbReference>
<organism evidence="3 4">
    <name type="scientific">Vitis vinifera</name>
    <name type="common">Grape</name>
    <dbReference type="NCBI Taxonomy" id="29760"/>
    <lineage>
        <taxon>Eukaryota</taxon>
        <taxon>Viridiplantae</taxon>
        <taxon>Streptophyta</taxon>
        <taxon>Embryophyta</taxon>
        <taxon>Tracheophyta</taxon>
        <taxon>Spermatophyta</taxon>
        <taxon>Magnoliopsida</taxon>
        <taxon>eudicotyledons</taxon>
        <taxon>Gunneridae</taxon>
        <taxon>Pentapetalae</taxon>
        <taxon>rosids</taxon>
        <taxon>Vitales</taxon>
        <taxon>Vitaceae</taxon>
        <taxon>Viteae</taxon>
        <taxon>Vitis</taxon>
    </lineage>
</organism>
<dbReference type="InterPro" id="IPR036691">
    <property type="entry name" value="Endo/exonu/phosph_ase_sf"/>
</dbReference>
<evidence type="ECO:0000313" key="3">
    <source>
        <dbReference type="EMBL" id="RVW93015.1"/>
    </source>
</evidence>
<dbReference type="InterPro" id="IPR005135">
    <property type="entry name" value="Endo/exonuclease/phosphatase"/>
</dbReference>
<protein>
    <submittedName>
        <fullName evidence="3">Transposon TX1 uncharacterized 149 kDa protein</fullName>
    </submittedName>
</protein>
<proteinExistence type="predicted"/>
<evidence type="ECO:0000256" key="1">
    <source>
        <dbReference type="SAM" id="MobiDB-lite"/>
    </source>
</evidence>
<dbReference type="AlphaFoldDB" id="A0A438I8H2"/>
<dbReference type="Pfam" id="PF03372">
    <property type="entry name" value="Exo_endo_phos"/>
    <property type="match status" value="1"/>
</dbReference>
<gene>
    <name evidence="3" type="primary">YTX2_74</name>
    <name evidence="3" type="ORF">CK203_032712</name>
</gene>
<dbReference type="Pfam" id="PF00078">
    <property type="entry name" value="RVT_1"/>
    <property type="match status" value="1"/>
</dbReference>